<dbReference type="PRINTS" id="PR00035">
    <property type="entry name" value="HTHGNTR"/>
</dbReference>
<keyword evidence="2" id="KW-0238">DNA-binding</keyword>
<dbReference type="GO" id="GO:0003677">
    <property type="term" value="F:DNA binding"/>
    <property type="evidence" value="ECO:0007669"/>
    <property type="project" value="UniProtKB-KW"/>
</dbReference>
<dbReference type="InterPro" id="IPR028978">
    <property type="entry name" value="Chorismate_lyase_/UTRA_dom_sf"/>
</dbReference>
<dbReference type="STRING" id="1304284.L21TH_0749"/>
<dbReference type="SMART" id="SM00866">
    <property type="entry name" value="UTRA"/>
    <property type="match status" value="1"/>
</dbReference>
<dbReference type="InterPro" id="IPR050679">
    <property type="entry name" value="Bact_HTH_transcr_reg"/>
</dbReference>
<evidence type="ECO:0000259" key="4">
    <source>
        <dbReference type="PROSITE" id="PS50949"/>
    </source>
</evidence>
<reference evidence="5 6" key="1">
    <citation type="journal article" date="2015" name="Geomicrobiol. J.">
        <title>Caldisalinibacter kiritimatiensis gen. nov., sp. nov., a moderately thermohalophilic thiosulfate-reducing bacterium from a hypersaline microbial mat.</title>
        <authorList>
            <person name="Ben Hania W."/>
            <person name="Joseph M."/>
            <person name="Fiebig A."/>
            <person name="Bunk B."/>
            <person name="Klenk H.-P."/>
            <person name="Fardeau M.-L."/>
            <person name="Spring S."/>
        </authorList>
    </citation>
    <scope>NUCLEOTIDE SEQUENCE [LARGE SCALE GENOMIC DNA]</scope>
    <source>
        <strain evidence="5 6">L21-TH-D2</strain>
    </source>
</reference>
<dbReference type="PROSITE" id="PS50949">
    <property type="entry name" value="HTH_GNTR"/>
    <property type="match status" value="1"/>
</dbReference>
<evidence type="ECO:0000256" key="2">
    <source>
        <dbReference type="ARBA" id="ARBA00023125"/>
    </source>
</evidence>
<name>R1CFX1_9FIRM</name>
<keyword evidence="1" id="KW-0805">Transcription regulation</keyword>
<dbReference type="PANTHER" id="PTHR44846">
    <property type="entry name" value="MANNOSYL-D-GLYCERATE TRANSPORT/METABOLISM SYSTEM REPRESSOR MNGR-RELATED"/>
    <property type="match status" value="1"/>
</dbReference>
<accession>R1CFX1</accession>
<dbReference type="InterPro" id="IPR011663">
    <property type="entry name" value="UTRA"/>
</dbReference>
<dbReference type="Pfam" id="PF00392">
    <property type="entry name" value="GntR"/>
    <property type="match status" value="1"/>
</dbReference>
<dbReference type="InterPro" id="IPR036390">
    <property type="entry name" value="WH_DNA-bd_sf"/>
</dbReference>
<evidence type="ECO:0000313" key="5">
    <source>
        <dbReference type="EMBL" id="EOD01210.1"/>
    </source>
</evidence>
<evidence type="ECO:0000313" key="6">
    <source>
        <dbReference type="Proteomes" id="UP000013378"/>
    </source>
</evidence>
<dbReference type="RefSeq" id="WP_006309230.1">
    <property type="nucleotide sequence ID" value="NZ_ARZA01000070.1"/>
</dbReference>
<dbReference type="EMBL" id="ARZA01000070">
    <property type="protein sequence ID" value="EOD01210.1"/>
    <property type="molecule type" value="Genomic_DNA"/>
</dbReference>
<dbReference type="Gene3D" id="3.40.1410.10">
    <property type="entry name" value="Chorismate lyase-like"/>
    <property type="match status" value="1"/>
</dbReference>
<dbReference type="Proteomes" id="UP000013378">
    <property type="component" value="Unassembled WGS sequence"/>
</dbReference>
<dbReference type="Gene3D" id="1.10.10.10">
    <property type="entry name" value="Winged helix-like DNA-binding domain superfamily/Winged helix DNA-binding domain"/>
    <property type="match status" value="1"/>
</dbReference>
<dbReference type="FunFam" id="1.10.10.10:FF:000079">
    <property type="entry name" value="GntR family transcriptional regulator"/>
    <property type="match status" value="1"/>
</dbReference>
<dbReference type="GO" id="GO:0045892">
    <property type="term" value="P:negative regulation of DNA-templated transcription"/>
    <property type="evidence" value="ECO:0007669"/>
    <property type="project" value="TreeGrafter"/>
</dbReference>
<dbReference type="GO" id="GO:0003700">
    <property type="term" value="F:DNA-binding transcription factor activity"/>
    <property type="evidence" value="ECO:0007669"/>
    <property type="project" value="InterPro"/>
</dbReference>
<proteinExistence type="predicted"/>
<dbReference type="Pfam" id="PF07702">
    <property type="entry name" value="UTRA"/>
    <property type="match status" value="1"/>
</dbReference>
<dbReference type="InterPro" id="IPR000524">
    <property type="entry name" value="Tscrpt_reg_HTH_GntR"/>
</dbReference>
<keyword evidence="6" id="KW-1185">Reference proteome</keyword>
<dbReference type="SUPFAM" id="SSF46785">
    <property type="entry name" value="Winged helix' DNA-binding domain"/>
    <property type="match status" value="1"/>
</dbReference>
<sequence length="238" mass="28032">MGYKSSPLYRQIANKIREHINHGDYSYGEAIPSEIKLSKEYGVSRVTVRQAIDTLVNEGLLYKVQGSGTYVKEAKIEHNIYTVQGFTEEMRRLNKEPVNKVLEFKMEEPSDKIRQILKLQTGEMTFFVGRLRYVDNIPVVLEKTYLPVKLFPDLSYETMLSSKYEYIEKKKKLNIKESYQEIIPLLPDKETKKLLQLNKDIPILKMKLWSTLENDTVFEYTELYFNSDKYKFTLVAKR</sequence>
<comment type="caution">
    <text evidence="5">The sequence shown here is derived from an EMBL/GenBank/DDBJ whole genome shotgun (WGS) entry which is preliminary data.</text>
</comment>
<evidence type="ECO:0000256" key="3">
    <source>
        <dbReference type="ARBA" id="ARBA00023163"/>
    </source>
</evidence>
<dbReference type="InterPro" id="IPR036388">
    <property type="entry name" value="WH-like_DNA-bd_sf"/>
</dbReference>
<dbReference type="CDD" id="cd07377">
    <property type="entry name" value="WHTH_GntR"/>
    <property type="match status" value="1"/>
</dbReference>
<dbReference type="PANTHER" id="PTHR44846:SF1">
    <property type="entry name" value="MANNOSYL-D-GLYCERATE TRANSPORT_METABOLISM SYSTEM REPRESSOR MNGR-RELATED"/>
    <property type="match status" value="1"/>
</dbReference>
<dbReference type="SMART" id="SM00345">
    <property type="entry name" value="HTH_GNTR"/>
    <property type="match status" value="1"/>
</dbReference>
<organism evidence="5 6">
    <name type="scientific">Caldisalinibacter kiritimatiensis</name>
    <dbReference type="NCBI Taxonomy" id="1304284"/>
    <lineage>
        <taxon>Bacteria</taxon>
        <taxon>Bacillati</taxon>
        <taxon>Bacillota</taxon>
        <taxon>Tissierellia</taxon>
        <taxon>Tissierellales</taxon>
        <taxon>Thermohalobacteraceae</taxon>
        <taxon>Caldisalinibacter</taxon>
    </lineage>
</organism>
<feature type="domain" description="HTH gntR-type" evidence="4">
    <location>
        <begin position="6"/>
        <end position="74"/>
    </location>
</feature>
<protein>
    <submittedName>
        <fullName evidence="5">Transcriptional regulator of succinyl CoA synthetase operon</fullName>
    </submittedName>
</protein>
<keyword evidence="3" id="KW-0804">Transcription</keyword>
<dbReference type="OrthoDB" id="9816541at2"/>
<dbReference type="SUPFAM" id="SSF64288">
    <property type="entry name" value="Chorismate lyase-like"/>
    <property type="match status" value="1"/>
</dbReference>
<evidence type="ECO:0000256" key="1">
    <source>
        <dbReference type="ARBA" id="ARBA00023015"/>
    </source>
</evidence>
<dbReference type="eggNOG" id="COG2188">
    <property type="taxonomic scope" value="Bacteria"/>
</dbReference>
<dbReference type="AlphaFoldDB" id="R1CFX1"/>
<gene>
    <name evidence="5" type="ORF">L21TH_0749</name>
</gene>